<evidence type="ECO:0000256" key="4">
    <source>
        <dbReference type="PIRSR" id="PIRSR606710-1"/>
    </source>
</evidence>
<accession>A0A1M6F6R8</accession>
<dbReference type="PANTHER" id="PTHR42812:SF12">
    <property type="entry name" value="BETA-XYLOSIDASE-RELATED"/>
    <property type="match status" value="1"/>
</dbReference>
<proteinExistence type="inferred from homology"/>
<name>A0A1M6F6R8_BUTFI</name>
<gene>
    <name evidence="8" type="ORF">SAMN02745229_03856</name>
</gene>
<dbReference type="GO" id="GO:0004553">
    <property type="term" value="F:hydrolase activity, hydrolyzing O-glycosyl compounds"/>
    <property type="evidence" value="ECO:0007669"/>
    <property type="project" value="InterPro"/>
</dbReference>
<dbReference type="RefSeq" id="WP_073390180.1">
    <property type="nucleotide sequence ID" value="NZ_FQXK01000048.1"/>
</dbReference>
<dbReference type="EMBL" id="FQXK01000048">
    <property type="protein sequence ID" value="SHI93370.1"/>
    <property type="molecule type" value="Genomic_DNA"/>
</dbReference>
<protein>
    <submittedName>
        <fullName evidence="8">Alpha-N-arabinofuranosidase</fullName>
    </submittedName>
</protein>
<evidence type="ECO:0000256" key="1">
    <source>
        <dbReference type="ARBA" id="ARBA00009865"/>
    </source>
</evidence>
<dbReference type="AlphaFoldDB" id="A0A1M6F6R8"/>
<reference evidence="9" key="1">
    <citation type="submission" date="2016-11" db="EMBL/GenBank/DDBJ databases">
        <authorList>
            <person name="Varghese N."/>
            <person name="Submissions S."/>
        </authorList>
    </citation>
    <scope>NUCLEOTIDE SEQUENCE [LARGE SCALE GENOMIC DNA]</scope>
    <source>
        <strain evidence="9">DSM 3071</strain>
    </source>
</reference>
<keyword evidence="9" id="KW-1185">Reference proteome</keyword>
<dbReference type="STRING" id="1121131.SAMN02745229_03856"/>
<evidence type="ECO:0000256" key="5">
    <source>
        <dbReference type="PIRSR" id="PIRSR606710-2"/>
    </source>
</evidence>
<dbReference type="InterPro" id="IPR006710">
    <property type="entry name" value="Glyco_hydro_43"/>
</dbReference>
<organism evidence="8 9">
    <name type="scientific">Butyrivibrio fibrisolvens DSM 3071</name>
    <dbReference type="NCBI Taxonomy" id="1121131"/>
    <lineage>
        <taxon>Bacteria</taxon>
        <taxon>Bacillati</taxon>
        <taxon>Bacillota</taxon>
        <taxon>Clostridia</taxon>
        <taxon>Lachnospirales</taxon>
        <taxon>Lachnospiraceae</taxon>
        <taxon>Butyrivibrio</taxon>
    </lineage>
</organism>
<dbReference type="PANTHER" id="PTHR42812">
    <property type="entry name" value="BETA-XYLOSIDASE"/>
    <property type="match status" value="1"/>
</dbReference>
<feature type="active site" description="Proton acceptor" evidence="4">
    <location>
        <position position="16"/>
    </location>
</feature>
<dbReference type="InterPro" id="IPR041542">
    <property type="entry name" value="GH43_C2"/>
</dbReference>
<dbReference type="SUPFAM" id="SSF49899">
    <property type="entry name" value="Concanavalin A-like lectins/glucanases"/>
    <property type="match status" value="1"/>
</dbReference>
<dbReference type="Gene3D" id="2.115.10.20">
    <property type="entry name" value="Glycosyl hydrolase domain, family 43"/>
    <property type="match status" value="1"/>
</dbReference>
<dbReference type="Proteomes" id="UP000184278">
    <property type="component" value="Unassembled WGS sequence"/>
</dbReference>
<dbReference type="Gene3D" id="2.60.120.200">
    <property type="match status" value="1"/>
</dbReference>
<dbReference type="CDD" id="cd18617">
    <property type="entry name" value="GH43_XynB-like"/>
    <property type="match status" value="1"/>
</dbReference>
<dbReference type="GeneID" id="89510056"/>
<dbReference type="InterPro" id="IPR013320">
    <property type="entry name" value="ConA-like_dom_sf"/>
</dbReference>
<evidence type="ECO:0000256" key="2">
    <source>
        <dbReference type="ARBA" id="ARBA00022801"/>
    </source>
</evidence>
<evidence type="ECO:0000313" key="8">
    <source>
        <dbReference type="EMBL" id="SHI93370.1"/>
    </source>
</evidence>
<feature type="domain" description="Beta-xylosidase C-terminal Concanavalin A-like" evidence="7">
    <location>
        <begin position="325"/>
        <end position="510"/>
    </location>
</feature>
<evidence type="ECO:0000259" key="7">
    <source>
        <dbReference type="Pfam" id="PF17851"/>
    </source>
</evidence>
<dbReference type="OrthoDB" id="9801455at2"/>
<keyword evidence="2 6" id="KW-0378">Hydrolase</keyword>
<feature type="site" description="Important for catalytic activity, responsible for pKa modulation of the active site Glu and correct orientation of both the proton donor and substrate" evidence="5">
    <location>
        <position position="123"/>
    </location>
</feature>
<evidence type="ECO:0000313" key="9">
    <source>
        <dbReference type="Proteomes" id="UP000184278"/>
    </source>
</evidence>
<dbReference type="InterPro" id="IPR051795">
    <property type="entry name" value="Glycosyl_Hydrlase_43"/>
</dbReference>
<dbReference type="SUPFAM" id="SSF75005">
    <property type="entry name" value="Arabinanase/levansucrase/invertase"/>
    <property type="match status" value="1"/>
</dbReference>
<dbReference type="GO" id="GO:0005975">
    <property type="term" value="P:carbohydrate metabolic process"/>
    <property type="evidence" value="ECO:0007669"/>
    <property type="project" value="InterPro"/>
</dbReference>
<dbReference type="Pfam" id="PF04616">
    <property type="entry name" value="Glyco_hydro_43"/>
    <property type="match status" value="1"/>
</dbReference>
<keyword evidence="3 6" id="KW-0326">Glycosidase</keyword>
<dbReference type="Pfam" id="PF17851">
    <property type="entry name" value="GH43_C2"/>
    <property type="match status" value="1"/>
</dbReference>
<sequence>MKAVATNPILSGFYPDPSIVRAGDDYYILNSSFAYFPGLPIMHSKDLANWHQISNVLVDDKSLPLDDTRLSQGLFAPTIRYHEGKFYVVCTNISHGGNFIVTADDINGPWSEPIYIKGADGIDPSIFFDEDGKCYYIGTHPNPEGEKFFGNYHIYIGELDKETFQFASEKTDVWNGSMKDIQWPEGPHLYKKDDYYYIMHAEGGTGPNHCEAICRSKSLFGPYENNLNNPIITHRDMGSKYPVQYVGHADLVETPEGGWFMVMLGVRRTEGFTTIGRETFIAKVIWEDGWPVVNPGIAKLTQTLETGLEEVKWEDDVKNNRDYKFASMKEIGPEFLTLRNEQEGRYTLSSEGLVIKASKLPVTEVSNPSYLGMRVQNHAFKATATVKHDAADAVTKGLVLMQNEDFSLRVEASGDKVSAIFRQDQKDKELASVSAAAESLVTFVIEADGLKARAGVILGDKEEMFDEVDIRALSTEIAGGFVGCTIGMYASDDSGKDLENSAVFTNFKYEA</sequence>
<feature type="active site" description="Proton donor" evidence="4">
    <location>
        <position position="185"/>
    </location>
</feature>
<dbReference type="InterPro" id="IPR023296">
    <property type="entry name" value="Glyco_hydro_beta-prop_sf"/>
</dbReference>
<evidence type="ECO:0000256" key="6">
    <source>
        <dbReference type="RuleBase" id="RU361187"/>
    </source>
</evidence>
<evidence type="ECO:0000256" key="3">
    <source>
        <dbReference type="ARBA" id="ARBA00023295"/>
    </source>
</evidence>
<comment type="similarity">
    <text evidence="1 6">Belongs to the glycosyl hydrolase 43 family.</text>
</comment>